<evidence type="ECO:0000313" key="2">
    <source>
        <dbReference type="EMBL" id="RPB11366.1"/>
    </source>
</evidence>
<evidence type="ECO:0000256" key="1">
    <source>
        <dbReference type="SAM" id="MobiDB-lite"/>
    </source>
</evidence>
<dbReference type="OrthoDB" id="10352937at2759"/>
<gene>
    <name evidence="2" type="ORF">P167DRAFT_536792</name>
</gene>
<evidence type="ECO:0000313" key="3">
    <source>
        <dbReference type="Proteomes" id="UP000277580"/>
    </source>
</evidence>
<dbReference type="AlphaFoldDB" id="A0A3N4KLC5"/>
<feature type="region of interest" description="Disordered" evidence="1">
    <location>
        <begin position="102"/>
        <end position="180"/>
    </location>
</feature>
<accession>A0A3N4KLC5</accession>
<dbReference type="Proteomes" id="UP000277580">
    <property type="component" value="Unassembled WGS sequence"/>
</dbReference>
<feature type="region of interest" description="Disordered" evidence="1">
    <location>
        <begin position="28"/>
        <end position="73"/>
    </location>
</feature>
<sequence length="352" mass="39089">MEDAEEDGYGSEAWGEIDYNDLIAVADEVEKKATPTKPPAPTPAPKTPASASAASAQQLWFTDDDFDDFDDDDMLSAAVPSIAISDEVEVVDLTSSVETLRANTPPLRADTPPLRADTPPLRADTPPPLPKWRVESPSPSSRARPPGVASNAPQTPQQNRANVVKRKPSNPHLDSENRGRRRVEYSGTIFPRFTLAYEDDLASAVTVAEFSLRLMEVLTSVLREFLIANAAAYPLGWRQMKADEINRMVGHRKADVLFKGWDFLALANIVMAHSRSLPAFVKNPMGVVERLRVLKTTMRWTFAHSSLQEEERKHPMEMSLWAINTLFLIENLGVSMEYAGRVIALHQGLWVC</sequence>
<dbReference type="InParanoid" id="A0A3N4KLC5"/>
<keyword evidence="3" id="KW-1185">Reference proteome</keyword>
<proteinExistence type="predicted"/>
<feature type="compositionally biased region" description="Pro residues" evidence="1">
    <location>
        <begin position="36"/>
        <end position="46"/>
    </location>
</feature>
<dbReference type="EMBL" id="ML119136">
    <property type="protein sequence ID" value="RPB11366.1"/>
    <property type="molecule type" value="Genomic_DNA"/>
</dbReference>
<name>A0A3N4KLC5_9PEZI</name>
<feature type="compositionally biased region" description="Polar residues" evidence="1">
    <location>
        <begin position="151"/>
        <end position="161"/>
    </location>
</feature>
<organism evidence="2 3">
    <name type="scientific">Morchella conica CCBAS932</name>
    <dbReference type="NCBI Taxonomy" id="1392247"/>
    <lineage>
        <taxon>Eukaryota</taxon>
        <taxon>Fungi</taxon>
        <taxon>Dikarya</taxon>
        <taxon>Ascomycota</taxon>
        <taxon>Pezizomycotina</taxon>
        <taxon>Pezizomycetes</taxon>
        <taxon>Pezizales</taxon>
        <taxon>Morchellaceae</taxon>
        <taxon>Morchella</taxon>
    </lineage>
</organism>
<protein>
    <submittedName>
        <fullName evidence="2">Uncharacterized protein</fullName>
    </submittedName>
</protein>
<reference evidence="2 3" key="1">
    <citation type="journal article" date="2018" name="Nat. Ecol. Evol.">
        <title>Pezizomycetes genomes reveal the molecular basis of ectomycorrhizal truffle lifestyle.</title>
        <authorList>
            <person name="Murat C."/>
            <person name="Payen T."/>
            <person name="Noel B."/>
            <person name="Kuo A."/>
            <person name="Morin E."/>
            <person name="Chen J."/>
            <person name="Kohler A."/>
            <person name="Krizsan K."/>
            <person name="Balestrini R."/>
            <person name="Da Silva C."/>
            <person name="Montanini B."/>
            <person name="Hainaut M."/>
            <person name="Levati E."/>
            <person name="Barry K.W."/>
            <person name="Belfiori B."/>
            <person name="Cichocki N."/>
            <person name="Clum A."/>
            <person name="Dockter R.B."/>
            <person name="Fauchery L."/>
            <person name="Guy J."/>
            <person name="Iotti M."/>
            <person name="Le Tacon F."/>
            <person name="Lindquist E.A."/>
            <person name="Lipzen A."/>
            <person name="Malagnac F."/>
            <person name="Mello A."/>
            <person name="Molinier V."/>
            <person name="Miyauchi S."/>
            <person name="Poulain J."/>
            <person name="Riccioni C."/>
            <person name="Rubini A."/>
            <person name="Sitrit Y."/>
            <person name="Splivallo R."/>
            <person name="Traeger S."/>
            <person name="Wang M."/>
            <person name="Zifcakova L."/>
            <person name="Wipf D."/>
            <person name="Zambonelli A."/>
            <person name="Paolocci F."/>
            <person name="Nowrousian M."/>
            <person name="Ottonello S."/>
            <person name="Baldrian P."/>
            <person name="Spatafora J.W."/>
            <person name="Henrissat B."/>
            <person name="Nagy L.G."/>
            <person name="Aury J.M."/>
            <person name="Wincker P."/>
            <person name="Grigoriev I.V."/>
            <person name="Bonfante P."/>
            <person name="Martin F.M."/>
        </authorList>
    </citation>
    <scope>NUCLEOTIDE SEQUENCE [LARGE SCALE GENOMIC DNA]</scope>
    <source>
        <strain evidence="2 3">CCBAS932</strain>
    </source>
</reference>
<feature type="compositionally biased region" description="Low complexity" evidence="1">
    <location>
        <begin position="136"/>
        <end position="146"/>
    </location>
</feature>
<feature type="compositionally biased region" description="Acidic residues" evidence="1">
    <location>
        <begin position="62"/>
        <end position="73"/>
    </location>
</feature>
<feature type="compositionally biased region" description="Low complexity" evidence="1">
    <location>
        <begin position="47"/>
        <end position="56"/>
    </location>
</feature>